<dbReference type="GeneID" id="106757312"/>
<evidence type="ECO:0000313" key="3">
    <source>
        <dbReference type="RefSeq" id="XP_014495437.1"/>
    </source>
</evidence>
<sequence>MFTASQELHPVTTSCILRRREPHRFLPKPSPELASSPAPPATPPPPSSNTNTDGIFYRLDARVEDGFWSLGSVGDFLADGKLMKELERMRDEFPSRGMDGRPPYRRKKIIEIRVSVEMIGGGINMIFSLLDCLVIMEKSKSCWN</sequence>
<dbReference type="Gramene" id="Vradi03g09760.1">
    <property type="protein sequence ID" value="Vradi03g09760.1"/>
    <property type="gene ID" value="Vradi03g09760"/>
</dbReference>
<organism evidence="2 3">
    <name type="scientific">Vigna radiata var. radiata</name>
    <name type="common">Mung bean</name>
    <name type="synonym">Phaseolus aureus</name>
    <dbReference type="NCBI Taxonomy" id="3916"/>
    <lineage>
        <taxon>Eukaryota</taxon>
        <taxon>Viridiplantae</taxon>
        <taxon>Streptophyta</taxon>
        <taxon>Embryophyta</taxon>
        <taxon>Tracheophyta</taxon>
        <taxon>Spermatophyta</taxon>
        <taxon>Magnoliopsida</taxon>
        <taxon>eudicotyledons</taxon>
        <taxon>Gunneridae</taxon>
        <taxon>Pentapetalae</taxon>
        <taxon>rosids</taxon>
        <taxon>fabids</taxon>
        <taxon>Fabales</taxon>
        <taxon>Fabaceae</taxon>
        <taxon>Papilionoideae</taxon>
        <taxon>50 kb inversion clade</taxon>
        <taxon>NPAAA clade</taxon>
        <taxon>indigoferoid/millettioid clade</taxon>
        <taxon>Phaseoleae</taxon>
        <taxon>Vigna</taxon>
    </lineage>
</organism>
<name>A0A1S3TNZ2_VIGRR</name>
<dbReference type="Proteomes" id="UP000087766">
    <property type="component" value="Chromosome 3"/>
</dbReference>
<protein>
    <submittedName>
        <fullName evidence="3">Uncharacterized protein LOC106757312</fullName>
    </submittedName>
</protein>
<reference evidence="3" key="2">
    <citation type="submission" date="2025-08" db="UniProtKB">
        <authorList>
            <consortium name="RefSeq"/>
        </authorList>
    </citation>
    <scope>IDENTIFICATION</scope>
    <source>
        <tissue evidence="3">Leaf</tissue>
    </source>
</reference>
<dbReference type="RefSeq" id="XP_014495437.1">
    <property type="nucleotide sequence ID" value="XM_014639951.2"/>
</dbReference>
<keyword evidence="2" id="KW-1185">Reference proteome</keyword>
<proteinExistence type="predicted"/>
<evidence type="ECO:0000313" key="2">
    <source>
        <dbReference type="Proteomes" id="UP000087766"/>
    </source>
</evidence>
<accession>A0A1S3TNZ2</accession>
<gene>
    <name evidence="3" type="primary">LOC106757312</name>
</gene>
<dbReference type="KEGG" id="vra:106757312"/>
<feature type="region of interest" description="Disordered" evidence="1">
    <location>
        <begin position="1"/>
        <end position="53"/>
    </location>
</feature>
<feature type="compositionally biased region" description="Polar residues" evidence="1">
    <location>
        <begin position="1"/>
        <end position="15"/>
    </location>
</feature>
<reference evidence="2" key="1">
    <citation type="journal article" date="2014" name="Nat. Commun.">
        <title>Genome sequence of mungbean and insights into evolution within Vigna species.</title>
        <authorList>
            <person name="Kang Y.J."/>
            <person name="Kim S.K."/>
            <person name="Kim M.Y."/>
            <person name="Lestari P."/>
            <person name="Kim K.H."/>
            <person name="Ha B.K."/>
            <person name="Jun T.H."/>
            <person name="Hwang W.J."/>
            <person name="Lee T."/>
            <person name="Lee J."/>
            <person name="Shim S."/>
            <person name="Yoon M.Y."/>
            <person name="Jang Y.E."/>
            <person name="Han K.S."/>
            <person name="Taeprayoon P."/>
            <person name="Yoon N."/>
            <person name="Somta P."/>
            <person name="Tanya P."/>
            <person name="Kim K.S."/>
            <person name="Gwag J.G."/>
            <person name="Moon J.K."/>
            <person name="Lee Y.H."/>
            <person name="Park B.S."/>
            <person name="Bombarely A."/>
            <person name="Doyle J.J."/>
            <person name="Jackson S.A."/>
            <person name="Schafleitner R."/>
            <person name="Srinives P."/>
            <person name="Varshney R.K."/>
            <person name="Lee S.H."/>
        </authorList>
    </citation>
    <scope>NUCLEOTIDE SEQUENCE [LARGE SCALE GENOMIC DNA]</scope>
    <source>
        <strain evidence="2">cv. VC1973A</strain>
    </source>
</reference>
<dbReference type="AlphaFoldDB" id="A0A1S3TNZ2"/>
<evidence type="ECO:0000256" key="1">
    <source>
        <dbReference type="SAM" id="MobiDB-lite"/>
    </source>
</evidence>
<feature type="compositionally biased region" description="Pro residues" evidence="1">
    <location>
        <begin position="37"/>
        <end position="47"/>
    </location>
</feature>